<dbReference type="InterPro" id="IPR011961">
    <property type="entry name" value="RimM"/>
</dbReference>
<comment type="caution">
    <text evidence="8">The sequence shown here is derived from an EMBL/GenBank/DDBJ whole genome shotgun (WGS) entry which is preliminary data.</text>
</comment>
<evidence type="ECO:0000256" key="1">
    <source>
        <dbReference type="ARBA" id="ARBA00022490"/>
    </source>
</evidence>
<dbReference type="PANTHER" id="PTHR33692:SF1">
    <property type="entry name" value="RIBOSOME MATURATION FACTOR RIMM"/>
    <property type="match status" value="1"/>
</dbReference>
<keyword evidence="4 5" id="KW-0143">Chaperone</keyword>
<dbReference type="EMBL" id="JAEKFT010000004">
    <property type="protein sequence ID" value="MBT0960415.1"/>
    <property type="molecule type" value="Genomic_DNA"/>
</dbReference>
<dbReference type="InterPro" id="IPR009000">
    <property type="entry name" value="Transl_B-barrel_sf"/>
</dbReference>
<dbReference type="RefSeq" id="WP_214360178.1">
    <property type="nucleotide sequence ID" value="NZ_JAEKFT010000004.1"/>
</dbReference>
<dbReference type="GO" id="GO:0042274">
    <property type="term" value="P:ribosomal small subunit biogenesis"/>
    <property type="evidence" value="ECO:0007669"/>
    <property type="project" value="UniProtKB-UniRule"/>
</dbReference>
<dbReference type="InterPro" id="IPR011033">
    <property type="entry name" value="PRC_barrel-like_sf"/>
</dbReference>
<evidence type="ECO:0000256" key="3">
    <source>
        <dbReference type="ARBA" id="ARBA00022552"/>
    </source>
</evidence>
<evidence type="ECO:0000259" key="7">
    <source>
        <dbReference type="Pfam" id="PF24986"/>
    </source>
</evidence>
<dbReference type="GO" id="GO:0006364">
    <property type="term" value="P:rRNA processing"/>
    <property type="evidence" value="ECO:0007669"/>
    <property type="project" value="UniProtKB-UniRule"/>
</dbReference>
<evidence type="ECO:0000313" key="9">
    <source>
        <dbReference type="Proteomes" id="UP000694660"/>
    </source>
</evidence>
<dbReference type="InterPro" id="IPR002676">
    <property type="entry name" value="RimM_N"/>
</dbReference>
<comment type="similarity">
    <text evidence="5">Belongs to the RimM family.</text>
</comment>
<comment type="function">
    <text evidence="5">An accessory protein needed during the final step in the assembly of 30S ribosomal subunit, possibly for assembly of the head region. Essential for efficient processing of 16S rRNA. May be needed both before and after RbfA during the maturation of 16S rRNA. It has affinity for free ribosomal 30S subunits but not for 70S ribosomes.</text>
</comment>
<dbReference type="InterPro" id="IPR056792">
    <property type="entry name" value="PRC_RimM"/>
</dbReference>
<dbReference type="GO" id="GO:0005737">
    <property type="term" value="C:cytoplasm"/>
    <property type="evidence" value="ECO:0007669"/>
    <property type="project" value="UniProtKB-SubCell"/>
</dbReference>
<dbReference type="SUPFAM" id="SSF50447">
    <property type="entry name" value="Translation proteins"/>
    <property type="match status" value="1"/>
</dbReference>
<accession>A0A944H7K9</accession>
<protein>
    <recommendedName>
        <fullName evidence="5">Ribosome maturation factor RimM</fullName>
    </recommendedName>
</protein>
<comment type="subunit">
    <text evidence="5">Binds ribosomal protein uS19.</text>
</comment>
<dbReference type="Pfam" id="PF24986">
    <property type="entry name" value="PRC_RimM"/>
    <property type="match status" value="1"/>
</dbReference>
<dbReference type="GO" id="GO:0043022">
    <property type="term" value="F:ribosome binding"/>
    <property type="evidence" value="ECO:0007669"/>
    <property type="project" value="InterPro"/>
</dbReference>
<evidence type="ECO:0000256" key="5">
    <source>
        <dbReference type="HAMAP-Rule" id="MF_00014"/>
    </source>
</evidence>
<comment type="domain">
    <text evidence="5">The PRC barrel domain binds ribosomal protein uS19.</text>
</comment>
<dbReference type="Proteomes" id="UP000694660">
    <property type="component" value="Unassembled WGS sequence"/>
</dbReference>
<keyword evidence="9" id="KW-1185">Reference proteome</keyword>
<dbReference type="PANTHER" id="PTHR33692">
    <property type="entry name" value="RIBOSOME MATURATION FACTOR RIMM"/>
    <property type="match status" value="1"/>
</dbReference>
<name>A0A944H7K9_DENI1</name>
<dbReference type="InterPro" id="IPR036976">
    <property type="entry name" value="RimM_N_sf"/>
</dbReference>
<comment type="subcellular location">
    <subcellularLocation>
        <location evidence="5">Cytoplasm</location>
    </subcellularLocation>
</comment>
<dbReference type="Pfam" id="PF01782">
    <property type="entry name" value="RimM"/>
    <property type="match status" value="1"/>
</dbReference>
<keyword evidence="3 5" id="KW-0698">rRNA processing</keyword>
<proteinExistence type="inferred from homology"/>
<evidence type="ECO:0000313" key="8">
    <source>
        <dbReference type="EMBL" id="MBT0960415.1"/>
    </source>
</evidence>
<gene>
    <name evidence="5 8" type="primary">rimM</name>
    <name evidence="8" type="ORF">I8J34_04435</name>
</gene>
<feature type="domain" description="RimM N-terminal" evidence="6">
    <location>
        <begin position="3"/>
        <end position="89"/>
    </location>
</feature>
<organism evidence="8 9">
    <name type="scientific">Denitromonas iodatirespirans</name>
    <dbReference type="NCBI Taxonomy" id="2795389"/>
    <lineage>
        <taxon>Bacteria</taxon>
        <taxon>Pseudomonadati</taxon>
        <taxon>Pseudomonadota</taxon>
        <taxon>Betaproteobacteria</taxon>
        <taxon>Rhodocyclales</taxon>
        <taxon>Zoogloeaceae</taxon>
        <taxon>Denitromonas</taxon>
    </lineage>
</organism>
<dbReference type="SUPFAM" id="SSF50346">
    <property type="entry name" value="PRC-barrel domain"/>
    <property type="match status" value="1"/>
</dbReference>
<sequence>MIVMGRIVAPFGVQGWVKIHPFGDDPLSWKSMPQWWLSPDDTAEPAAWKAFKLTGCRAHGKGWIAAFDGVTDRTAAEALTRQFIAAPREAMPDTGADEYYWGDLIGLRVENEAGEALGTVTSLLSAGAHDVLQVTDGDDEHLIPFVAAYVLDVDVAAGCIRVVWQKDW</sequence>
<dbReference type="NCBIfam" id="TIGR02273">
    <property type="entry name" value="16S_RimM"/>
    <property type="match status" value="1"/>
</dbReference>
<keyword evidence="1 5" id="KW-0963">Cytoplasm</keyword>
<dbReference type="Gene3D" id="2.30.30.240">
    <property type="entry name" value="PRC-barrel domain"/>
    <property type="match status" value="1"/>
</dbReference>
<evidence type="ECO:0000259" key="6">
    <source>
        <dbReference type="Pfam" id="PF01782"/>
    </source>
</evidence>
<evidence type="ECO:0000256" key="4">
    <source>
        <dbReference type="ARBA" id="ARBA00023186"/>
    </source>
</evidence>
<dbReference type="AlphaFoldDB" id="A0A944H7K9"/>
<evidence type="ECO:0000256" key="2">
    <source>
        <dbReference type="ARBA" id="ARBA00022517"/>
    </source>
</evidence>
<dbReference type="Gene3D" id="2.40.30.60">
    <property type="entry name" value="RimM"/>
    <property type="match status" value="1"/>
</dbReference>
<dbReference type="HAMAP" id="MF_00014">
    <property type="entry name" value="Ribosome_mat_RimM"/>
    <property type="match status" value="1"/>
</dbReference>
<dbReference type="GO" id="GO:0005840">
    <property type="term" value="C:ribosome"/>
    <property type="evidence" value="ECO:0007669"/>
    <property type="project" value="InterPro"/>
</dbReference>
<keyword evidence="2 5" id="KW-0690">Ribosome biogenesis</keyword>
<reference evidence="9" key="1">
    <citation type="journal article" date="2022" name="ISME J.">
        <title>Genetic and phylogenetic analysis of dissimilatory iodate-reducing bacteria identifies potential niches across the world's oceans.</title>
        <authorList>
            <person name="Reyes-Umana V."/>
            <person name="Henning Z."/>
            <person name="Lee K."/>
            <person name="Barnum T.P."/>
            <person name="Coates J.D."/>
        </authorList>
    </citation>
    <scope>NUCLEOTIDE SEQUENCE [LARGE SCALE GENOMIC DNA]</scope>
    <source>
        <strain evidence="9">IR12</strain>
    </source>
</reference>
<feature type="domain" description="Ribosome maturation factor RimM PRC barrel" evidence="7">
    <location>
        <begin position="101"/>
        <end position="168"/>
    </location>
</feature>